<organism evidence="14 15">
    <name type="scientific">Halobacteriovorax vibrionivorans</name>
    <dbReference type="NCBI Taxonomy" id="2152716"/>
    <lineage>
        <taxon>Bacteria</taxon>
        <taxon>Pseudomonadati</taxon>
        <taxon>Bdellovibrionota</taxon>
        <taxon>Bacteriovoracia</taxon>
        <taxon>Bacteriovoracales</taxon>
        <taxon>Halobacteriovoraceae</taxon>
        <taxon>Halobacteriovorax</taxon>
    </lineage>
</organism>
<keyword evidence="8" id="KW-0676">Redox-active center</keyword>
<proteinExistence type="inferred from homology"/>
<evidence type="ECO:0000256" key="1">
    <source>
        <dbReference type="ARBA" id="ARBA00003330"/>
    </source>
</evidence>
<evidence type="ECO:0000256" key="10">
    <source>
        <dbReference type="ARBA" id="ARBA00038489"/>
    </source>
</evidence>
<reference evidence="15" key="1">
    <citation type="journal article" date="2019" name="Int. J. Syst. Evol. Microbiol.">
        <title>Halobacteriovorax valvorus sp. nov., a novel prokaryotic predator isolated from coastal seawater of China.</title>
        <authorList>
            <person name="Chen M.-X."/>
        </authorList>
    </citation>
    <scope>NUCLEOTIDE SEQUENCE [LARGE SCALE GENOMIC DNA]</scope>
    <source>
        <strain evidence="15">BL9</strain>
    </source>
</reference>
<keyword evidence="7" id="KW-1015">Disulfide bond</keyword>
<evidence type="ECO:0000256" key="6">
    <source>
        <dbReference type="ARBA" id="ARBA00023002"/>
    </source>
</evidence>
<evidence type="ECO:0000256" key="3">
    <source>
        <dbReference type="ARBA" id="ARBA00013017"/>
    </source>
</evidence>
<evidence type="ECO:0000256" key="2">
    <source>
        <dbReference type="ARBA" id="ARBA00011245"/>
    </source>
</evidence>
<dbReference type="RefSeq" id="WP_114705334.1">
    <property type="nucleotide sequence ID" value="NZ_QDKL01000001.1"/>
</dbReference>
<dbReference type="PANTHER" id="PTHR42801:SF4">
    <property type="entry name" value="AHPC_TSA FAMILY PROTEIN"/>
    <property type="match status" value="1"/>
</dbReference>
<evidence type="ECO:0000256" key="12">
    <source>
        <dbReference type="ARBA" id="ARBA00049091"/>
    </source>
</evidence>
<evidence type="ECO:0000313" key="14">
    <source>
        <dbReference type="EMBL" id="RZF22389.1"/>
    </source>
</evidence>
<dbReference type="InterPro" id="IPR050924">
    <property type="entry name" value="Peroxiredoxin_BCP/PrxQ"/>
</dbReference>
<dbReference type="PROSITE" id="PS51352">
    <property type="entry name" value="THIOREDOXIN_2"/>
    <property type="match status" value="1"/>
</dbReference>
<dbReference type="Gene3D" id="3.40.30.10">
    <property type="entry name" value="Glutaredoxin"/>
    <property type="match status" value="1"/>
</dbReference>
<dbReference type="SUPFAM" id="SSF52833">
    <property type="entry name" value="Thioredoxin-like"/>
    <property type="match status" value="1"/>
</dbReference>
<dbReference type="InterPro" id="IPR036249">
    <property type="entry name" value="Thioredoxin-like_sf"/>
</dbReference>
<keyword evidence="15" id="KW-1185">Reference proteome</keyword>
<evidence type="ECO:0000256" key="4">
    <source>
        <dbReference type="ARBA" id="ARBA00022559"/>
    </source>
</evidence>
<sequence>MSFPKIGNMAPAFTLKNQDEEKVSLKDFKGEKNVVLYFYPKAMTPGCTTQACGIRDYKKKFANADTVVLGVSPDEPKRLVRFIEKQKLNFDLLSDPDHKIMDKYGVWGLKKFMGKEYMGVMRTTFIIGKDGRLKYVMDKVKTKSHHDDVLDWIKENL</sequence>
<gene>
    <name evidence="14" type="ORF">DAY19_01055</name>
</gene>
<dbReference type="InterPro" id="IPR013766">
    <property type="entry name" value="Thioredoxin_domain"/>
</dbReference>
<comment type="caution">
    <text evidence="14">The sequence shown here is derived from an EMBL/GenBank/DDBJ whole genome shotgun (WGS) entry which is preliminary data.</text>
</comment>
<dbReference type="Pfam" id="PF00578">
    <property type="entry name" value="AhpC-TSA"/>
    <property type="match status" value="1"/>
</dbReference>
<evidence type="ECO:0000256" key="9">
    <source>
        <dbReference type="ARBA" id="ARBA00032824"/>
    </source>
</evidence>
<dbReference type="CDD" id="cd03017">
    <property type="entry name" value="PRX_BCP"/>
    <property type="match status" value="1"/>
</dbReference>
<dbReference type="GO" id="GO:0004601">
    <property type="term" value="F:peroxidase activity"/>
    <property type="evidence" value="ECO:0007669"/>
    <property type="project" value="UniProtKB-KW"/>
</dbReference>
<keyword evidence="6 14" id="KW-0560">Oxidoreductase</keyword>
<dbReference type="Proteomes" id="UP000443582">
    <property type="component" value="Unassembled WGS sequence"/>
</dbReference>
<comment type="catalytic activity">
    <reaction evidence="12">
        <text>a hydroperoxide + [thioredoxin]-dithiol = an alcohol + [thioredoxin]-disulfide + H2O</text>
        <dbReference type="Rhea" id="RHEA:62620"/>
        <dbReference type="Rhea" id="RHEA-COMP:10698"/>
        <dbReference type="Rhea" id="RHEA-COMP:10700"/>
        <dbReference type="ChEBI" id="CHEBI:15377"/>
        <dbReference type="ChEBI" id="CHEBI:29950"/>
        <dbReference type="ChEBI" id="CHEBI:30879"/>
        <dbReference type="ChEBI" id="CHEBI:35924"/>
        <dbReference type="ChEBI" id="CHEBI:50058"/>
        <dbReference type="EC" id="1.11.1.24"/>
    </reaction>
</comment>
<comment type="subunit">
    <text evidence="2">Monomer.</text>
</comment>
<protein>
    <recommendedName>
        <fullName evidence="3">thioredoxin-dependent peroxiredoxin</fullName>
        <ecNumber evidence="3">1.11.1.24</ecNumber>
    </recommendedName>
    <alternativeName>
        <fullName evidence="9">Thioredoxin peroxidase</fullName>
    </alternativeName>
    <alternativeName>
        <fullName evidence="11">Thioredoxin-dependent peroxiredoxin Bcp</fullName>
    </alternativeName>
</protein>
<dbReference type="PIRSF" id="PIRSF000239">
    <property type="entry name" value="AHPC"/>
    <property type="match status" value="1"/>
</dbReference>
<dbReference type="EC" id="1.11.1.24" evidence="3"/>
<evidence type="ECO:0000259" key="13">
    <source>
        <dbReference type="PROSITE" id="PS51352"/>
    </source>
</evidence>
<keyword evidence="4 14" id="KW-0575">Peroxidase</keyword>
<evidence type="ECO:0000256" key="7">
    <source>
        <dbReference type="ARBA" id="ARBA00023157"/>
    </source>
</evidence>
<comment type="function">
    <text evidence="1">Thiol-specific peroxidase that catalyzes the reduction of hydrogen peroxide and organic hydroperoxides to water and alcohols, respectively. Plays a role in cell protection against oxidative stress by detoxifying peroxides and as sensor of hydrogen peroxide-mediated signaling events.</text>
</comment>
<evidence type="ECO:0000313" key="15">
    <source>
        <dbReference type="Proteomes" id="UP000443582"/>
    </source>
</evidence>
<dbReference type="InterPro" id="IPR024706">
    <property type="entry name" value="Peroxiredoxin_AhpC-typ"/>
</dbReference>
<evidence type="ECO:0000256" key="8">
    <source>
        <dbReference type="ARBA" id="ARBA00023284"/>
    </source>
</evidence>
<feature type="domain" description="Thioredoxin" evidence="13">
    <location>
        <begin position="4"/>
        <end position="157"/>
    </location>
</feature>
<dbReference type="InterPro" id="IPR000866">
    <property type="entry name" value="AhpC/TSA"/>
</dbReference>
<evidence type="ECO:0000256" key="11">
    <source>
        <dbReference type="ARBA" id="ARBA00042639"/>
    </source>
</evidence>
<name>A0ABY0ILI5_9BACT</name>
<dbReference type="NCBIfam" id="NF006960">
    <property type="entry name" value="PRK09437.1"/>
    <property type="match status" value="1"/>
</dbReference>
<dbReference type="PANTHER" id="PTHR42801">
    <property type="entry name" value="THIOREDOXIN-DEPENDENT PEROXIDE REDUCTASE"/>
    <property type="match status" value="1"/>
</dbReference>
<keyword evidence="5" id="KW-0049">Antioxidant</keyword>
<evidence type="ECO:0000256" key="5">
    <source>
        <dbReference type="ARBA" id="ARBA00022862"/>
    </source>
</evidence>
<accession>A0ABY0ILI5</accession>
<dbReference type="EMBL" id="QDKL01000001">
    <property type="protein sequence ID" value="RZF22389.1"/>
    <property type="molecule type" value="Genomic_DNA"/>
</dbReference>
<comment type="similarity">
    <text evidence="10">Belongs to the peroxiredoxin family. BCP/PrxQ subfamily.</text>
</comment>